<protein>
    <submittedName>
        <fullName evidence="1">Uncharacterized protein</fullName>
    </submittedName>
</protein>
<organism evidence="1 2">
    <name type="scientific">Colletotrichum chrysophilum</name>
    <dbReference type="NCBI Taxonomy" id="1836956"/>
    <lineage>
        <taxon>Eukaryota</taxon>
        <taxon>Fungi</taxon>
        <taxon>Dikarya</taxon>
        <taxon>Ascomycota</taxon>
        <taxon>Pezizomycotina</taxon>
        <taxon>Sordariomycetes</taxon>
        <taxon>Hypocreomycetidae</taxon>
        <taxon>Glomerellales</taxon>
        <taxon>Glomerellaceae</taxon>
        <taxon>Colletotrichum</taxon>
        <taxon>Colletotrichum gloeosporioides species complex</taxon>
    </lineage>
</organism>
<dbReference type="AlphaFoldDB" id="A0AAD9AZ89"/>
<comment type="caution">
    <text evidence="1">The sequence shown here is derived from an EMBL/GenBank/DDBJ whole genome shotgun (WGS) entry which is preliminary data.</text>
</comment>
<evidence type="ECO:0000313" key="2">
    <source>
        <dbReference type="Proteomes" id="UP001243330"/>
    </source>
</evidence>
<accession>A0AAD9AZ89</accession>
<dbReference type="Proteomes" id="UP001243330">
    <property type="component" value="Unassembled WGS sequence"/>
</dbReference>
<evidence type="ECO:0000313" key="1">
    <source>
        <dbReference type="EMBL" id="KAK1857241.1"/>
    </source>
</evidence>
<dbReference type="EMBL" id="JAQOWY010000001">
    <property type="protein sequence ID" value="KAK1857241.1"/>
    <property type="molecule type" value="Genomic_DNA"/>
</dbReference>
<sequence length="97" mass="11127">MLPSGPDNDTGSNLIWELAWRDLQSDEYKDNAPVLKQEIMNAVGKNDTSSFSLCESQIMRETLWSRKELLLCGLEYLENGLRTGRRLTHPTRLSSQR</sequence>
<gene>
    <name evidence="1" type="ORF">CCHR01_00022</name>
</gene>
<name>A0AAD9AZ89_9PEZI</name>
<proteinExistence type="predicted"/>
<reference evidence="1" key="1">
    <citation type="submission" date="2023-01" db="EMBL/GenBank/DDBJ databases">
        <title>Colletotrichum chrysophilum M932 genome sequence.</title>
        <authorList>
            <person name="Baroncelli R."/>
        </authorList>
    </citation>
    <scope>NUCLEOTIDE SEQUENCE</scope>
    <source>
        <strain evidence="1">M932</strain>
    </source>
</reference>
<keyword evidence="2" id="KW-1185">Reference proteome</keyword>